<evidence type="ECO:0000256" key="8">
    <source>
        <dbReference type="ARBA" id="ARBA00022989"/>
    </source>
</evidence>
<dbReference type="GO" id="GO:0016301">
    <property type="term" value="F:kinase activity"/>
    <property type="evidence" value="ECO:0007669"/>
    <property type="project" value="UniProtKB-KW"/>
</dbReference>
<dbReference type="CDD" id="cd00082">
    <property type="entry name" value="HisKA"/>
    <property type="match status" value="1"/>
</dbReference>
<dbReference type="Pfam" id="PF00512">
    <property type="entry name" value="HisKA"/>
    <property type="match status" value="1"/>
</dbReference>
<evidence type="ECO:0000256" key="4">
    <source>
        <dbReference type="ARBA" id="ARBA00022553"/>
    </source>
</evidence>
<evidence type="ECO:0000256" key="5">
    <source>
        <dbReference type="ARBA" id="ARBA00022679"/>
    </source>
</evidence>
<comment type="caution">
    <text evidence="15">The sequence shown here is derived from an EMBL/GenBank/DDBJ whole genome shotgun (WGS) entry which is preliminary data.</text>
</comment>
<evidence type="ECO:0000256" key="3">
    <source>
        <dbReference type="ARBA" id="ARBA00012438"/>
    </source>
</evidence>
<dbReference type="PRINTS" id="PR00344">
    <property type="entry name" value="BCTRLSENSOR"/>
</dbReference>
<sequence length="376" mass="39362">MSDRVEIVLIALGWSGAVAIAGAGLLRALRGRSVRASLLALCLTTVAAVIAATIGTAHAMFLSDHDFEVLLLVSVVVAVLMAGVSGLLAHNLAESSRALTEQTRAIGDIATLDLSAETPHRAPASAELAALSRELDAARTRLAESRAREQALETARRELVAWVSHDLRSPLAGIRAMAEALEDGVAEDPDRYRKQIRMDVDRLAGLVDDLFELSVIQAGALKLSLEKISLSDLVSDTLAGADALARERGIALRGHALTDVAVRADSRELSRLMSNLVVNAIRHTPADGAVEISLVERDGRATIAVTDGCGGIPEEDLPRVFDVAWRGNNARTPGADGGAGLGLAIVRGIVEAHAGEITVANTGSGCRFEVSLPALA</sequence>
<dbReference type="PROSITE" id="PS50109">
    <property type="entry name" value="HIS_KIN"/>
    <property type="match status" value="1"/>
</dbReference>
<feature type="transmembrane region" description="Helical" evidence="12">
    <location>
        <begin position="69"/>
        <end position="89"/>
    </location>
</feature>
<keyword evidence="11" id="KW-0175">Coiled coil</keyword>
<dbReference type="InterPro" id="IPR003660">
    <property type="entry name" value="HAMP_dom"/>
</dbReference>
<keyword evidence="5" id="KW-0808">Transferase</keyword>
<evidence type="ECO:0000259" key="13">
    <source>
        <dbReference type="PROSITE" id="PS50109"/>
    </source>
</evidence>
<dbReference type="InterPro" id="IPR036890">
    <property type="entry name" value="HATPase_C_sf"/>
</dbReference>
<protein>
    <recommendedName>
        <fullName evidence="10">Sensor-like histidine kinase SenX3</fullName>
        <ecNumber evidence="3">2.7.13.3</ecNumber>
    </recommendedName>
</protein>
<dbReference type="Proteomes" id="UP001500957">
    <property type="component" value="Unassembled WGS sequence"/>
</dbReference>
<keyword evidence="12" id="KW-0472">Membrane</keyword>
<feature type="coiled-coil region" evidence="11">
    <location>
        <begin position="128"/>
        <end position="155"/>
    </location>
</feature>
<name>A0ABP3RGW7_9ACTN</name>
<keyword evidence="4" id="KW-0597">Phosphoprotein</keyword>
<dbReference type="Gene3D" id="1.10.287.130">
    <property type="match status" value="1"/>
</dbReference>
<dbReference type="SMART" id="SM00388">
    <property type="entry name" value="HisKA"/>
    <property type="match status" value="1"/>
</dbReference>
<dbReference type="PROSITE" id="PS50885">
    <property type="entry name" value="HAMP"/>
    <property type="match status" value="1"/>
</dbReference>
<evidence type="ECO:0000256" key="10">
    <source>
        <dbReference type="ARBA" id="ARBA00039401"/>
    </source>
</evidence>
<dbReference type="SUPFAM" id="SSF47384">
    <property type="entry name" value="Homodimeric domain of signal transducing histidine kinase"/>
    <property type="match status" value="1"/>
</dbReference>
<dbReference type="SMART" id="SM00387">
    <property type="entry name" value="HATPase_c"/>
    <property type="match status" value="1"/>
</dbReference>
<keyword evidence="8 12" id="KW-1133">Transmembrane helix</keyword>
<proteinExistence type="predicted"/>
<dbReference type="InterPro" id="IPR003594">
    <property type="entry name" value="HATPase_dom"/>
</dbReference>
<reference evidence="16" key="1">
    <citation type="journal article" date="2019" name="Int. J. Syst. Evol. Microbiol.">
        <title>The Global Catalogue of Microorganisms (GCM) 10K type strain sequencing project: providing services to taxonomists for standard genome sequencing and annotation.</title>
        <authorList>
            <consortium name="The Broad Institute Genomics Platform"/>
            <consortium name="The Broad Institute Genome Sequencing Center for Infectious Disease"/>
            <person name="Wu L."/>
            <person name="Ma J."/>
        </authorList>
    </citation>
    <scope>NUCLEOTIDE SEQUENCE [LARGE SCALE GENOMIC DNA]</scope>
    <source>
        <strain evidence="16">JCM 10671</strain>
    </source>
</reference>
<keyword evidence="9" id="KW-0902">Two-component regulatory system</keyword>
<feature type="transmembrane region" description="Helical" evidence="12">
    <location>
        <begin position="6"/>
        <end position="26"/>
    </location>
</feature>
<comment type="catalytic activity">
    <reaction evidence="1">
        <text>ATP + protein L-histidine = ADP + protein N-phospho-L-histidine.</text>
        <dbReference type="EC" id="2.7.13.3"/>
    </reaction>
</comment>
<keyword evidence="6 12" id="KW-0812">Transmembrane</keyword>
<evidence type="ECO:0000259" key="14">
    <source>
        <dbReference type="PROSITE" id="PS50885"/>
    </source>
</evidence>
<gene>
    <name evidence="15" type="ORF">GCM10009547_06300</name>
</gene>
<dbReference type="InterPro" id="IPR036097">
    <property type="entry name" value="HisK_dim/P_sf"/>
</dbReference>
<keyword evidence="16" id="KW-1185">Reference proteome</keyword>
<evidence type="ECO:0000256" key="1">
    <source>
        <dbReference type="ARBA" id="ARBA00000085"/>
    </source>
</evidence>
<dbReference type="EC" id="2.7.13.3" evidence="3"/>
<comment type="subcellular location">
    <subcellularLocation>
        <location evidence="2">Cell membrane</location>
    </subcellularLocation>
</comment>
<keyword evidence="7 15" id="KW-0418">Kinase</keyword>
<dbReference type="Pfam" id="PF02518">
    <property type="entry name" value="HATPase_c"/>
    <property type="match status" value="1"/>
</dbReference>
<evidence type="ECO:0000313" key="16">
    <source>
        <dbReference type="Proteomes" id="UP001500957"/>
    </source>
</evidence>
<dbReference type="InterPro" id="IPR050351">
    <property type="entry name" value="BphY/WalK/GraS-like"/>
</dbReference>
<evidence type="ECO:0000256" key="7">
    <source>
        <dbReference type="ARBA" id="ARBA00022777"/>
    </source>
</evidence>
<feature type="transmembrane region" description="Helical" evidence="12">
    <location>
        <begin position="38"/>
        <end position="63"/>
    </location>
</feature>
<dbReference type="EMBL" id="BAAAHE010000007">
    <property type="protein sequence ID" value="GAA0607111.1"/>
    <property type="molecule type" value="Genomic_DNA"/>
</dbReference>
<organism evidence="15 16">
    <name type="scientific">Sporichthya brevicatena</name>
    <dbReference type="NCBI Taxonomy" id="171442"/>
    <lineage>
        <taxon>Bacteria</taxon>
        <taxon>Bacillati</taxon>
        <taxon>Actinomycetota</taxon>
        <taxon>Actinomycetes</taxon>
        <taxon>Sporichthyales</taxon>
        <taxon>Sporichthyaceae</taxon>
        <taxon>Sporichthya</taxon>
    </lineage>
</organism>
<evidence type="ECO:0000313" key="15">
    <source>
        <dbReference type="EMBL" id="GAA0607111.1"/>
    </source>
</evidence>
<dbReference type="InterPro" id="IPR004358">
    <property type="entry name" value="Sig_transdc_His_kin-like_C"/>
</dbReference>
<dbReference type="Gene3D" id="3.30.565.10">
    <property type="entry name" value="Histidine kinase-like ATPase, C-terminal domain"/>
    <property type="match status" value="1"/>
</dbReference>
<accession>A0ABP3RGW7</accession>
<feature type="domain" description="HAMP" evidence="14">
    <location>
        <begin position="93"/>
        <end position="147"/>
    </location>
</feature>
<dbReference type="SUPFAM" id="SSF55874">
    <property type="entry name" value="ATPase domain of HSP90 chaperone/DNA topoisomerase II/histidine kinase"/>
    <property type="match status" value="1"/>
</dbReference>
<dbReference type="PANTHER" id="PTHR45453:SF1">
    <property type="entry name" value="PHOSPHATE REGULON SENSOR PROTEIN PHOR"/>
    <property type="match status" value="1"/>
</dbReference>
<evidence type="ECO:0000256" key="6">
    <source>
        <dbReference type="ARBA" id="ARBA00022692"/>
    </source>
</evidence>
<evidence type="ECO:0000256" key="2">
    <source>
        <dbReference type="ARBA" id="ARBA00004236"/>
    </source>
</evidence>
<dbReference type="PANTHER" id="PTHR45453">
    <property type="entry name" value="PHOSPHATE REGULON SENSOR PROTEIN PHOR"/>
    <property type="match status" value="1"/>
</dbReference>
<dbReference type="CDD" id="cd00075">
    <property type="entry name" value="HATPase"/>
    <property type="match status" value="1"/>
</dbReference>
<evidence type="ECO:0000256" key="11">
    <source>
        <dbReference type="SAM" id="Coils"/>
    </source>
</evidence>
<dbReference type="InterPro" id="IPR005467">
    <property type="entry name" value="His_kinase_dom"/>
</dbReference>
<dbReference type="RefSeq" id="WP_344601508.1">
    <property type="nucleotide sequence ID" value="NZ_BAAAHE010000007.1"/>
</dbReference>
<evidence type="ECO:0000256" key="12">
    <source>
        <dbReference type="SAM" id="Phobius"/>
    </source>
</evidence>
<feature type="domain" description="Histidine kinase" evidence="13">
    <location>
        <begin position="162"/>
        <end position="376"/>
    </location>
</feature>
<dbReference type="InterPro" id="IPR003661">
    <property type="entry name" value="HisK_dim/P_dom"/>
</dbReference>
<evidence type="ECO:0000256" key="9">
    <source>
        <dbReference type="ARBA" id="ARBA00023012"/>
    </source>
</evidence>